<dbReference type="SUPFAM" id="SSF82689">
    <property type="entry name" value="Mechanosensitive channel protein MscS (YggB), C-terminal domain"/>
    <property type="match status" value="1"/>
</dbReference>
<dbReference type="InterPro" id="IPR049278">
    <property type="entry name" value="MS_channel_C"/>
</dbReference>
<keyword evidence="12" id="KW-1185">Reference proteome</keyword>
<accession>A0A1H9A9W9</accession>
<dbReference type="InterPro" id="IPR011014">
    <property type="entry name" value="MscS_channel_TM-2"/>
</dbReference>
<keyword evidence="3" id="KW-1003">Cell membrane</keyword>
<dbReference type="Pfam" id="PF21082">
    <property type="entry name" value="MS_channel_3rd"/>
    <property type="match status" value="1"/>
</dbReference>
<feature type="domain" description="Mechanosensitive ion channel MscS C-terminal" evidence="9">
    <location>
        <begin position="177"/>
        <end position="259"/>
    </location>
</feature>
<evidence type="ECO:0000313" key="11">
    <source>
        <dbReference type="EMBL" id="SEP73532.1"/>
    </source>
</evidence>
<evidence type="ECO:0000259" key="10">
    <source>
        <dbReference type="Pfam" id="PF21088"/>
    </source>
</evidence>
<feature type="transmembrane region" description="Helical" evidence="7">
    <location>
        <begin position="60"/>
        <end position="81"/>
    </location>
</feature>
<feature type="domain" description="Mechanosensitive ion channel transmembrane helices 2/3" evidence="10">
    <location>
        <begin position="70"/>
        <end position="103"/>
    </location>
</feature>
<evidence type="ECO:0000256" key="3">
    <source>
        <dbReference type="ARBA" id="ARBA00022475"/>
    </source>
</evidence>
<dbReference type="InterPro" id="IPR008910">
    <property type="entry name" value="MSC_TM_helix"/>
</dbReference>
<comment type="subcellular location">
    <subcellularLocation>
        <location evidence="1">Cell membrane</location>
        <topology evidence="1">Multi-pass membrane protein</topology>
    </subcellularLocation>
</comment>
<dbReference type="Pfam" id="PF21088">
    <property type="entry name" value="MS_channel_1st"/>
    <property type="match status" value="1"/>
</dbReference>
<evidence type="ECO:0000259" key="8">
    <source>
        <dbReference type="Pfam" id="PF00924"/>
    </source>
</evidence>
<evidence type="ECO:0000256" key="6">
    <source>
        <dbReference type="ARBA" id="ARBA00023136"/>
    </source>
</evidence>
<dbReference type="SUPFAM" id="SSF50182">
    <property type="entry name" value="Sm-like ribonucleoproteins"/>
    <property type="match status" value="1"/>
</dbReference>
<dbReference type="InterPro" id="IPR011066">
    <property type="entry name" value="MscS_channel_C_sf"/>
</dbReference>
<dbReference type="GO" id="GO:0008381">
    <property type="term" value="F:mechanosensitive monoatomic ion channel activity"/>
    <property type="evidence" value="ECO:0007669"/>
    <property type="project" value="InterPro"/>
</dbReference>
<dbReference type="AlphaFoldDB" id="A0A1H9A9W9"/>
<comment type="similarity">
    <text evidence="2">Belongs to the MscS (TC 1.A.23) family.</text>
</comment>
<dbReference type="STRING" id="419940.SAMN05421824_0182"/>
<dbReference type="InterPro" id="IPR049142">
    <property type="entry name" value="MS_channel_1st"/>
</dbReference>
<evidence type="ECO:0000256" key="4">
    <source>
        <dbReference type="ARBA" id="ARBA00022692"/>
    </source>
</evidence>
<keyword evidence="4 7" id="KW-0812">Transmembrane</keyword>
<gene>
    <name evidence="11" type="ORF">SAMN05421824_0182</name>
</gene>
<sequence>MNLDNIDAEKWLELATTYGLKILGAIVIWIVGSWVIKKIIKGTKKIMTSRNHDESLQKFLTNLLGWVLKIVLIIVVLGTIGVETTSFAAIIAAAGLAIGLALQGSLGNFAGGVLIMIFKPFKIGDLIEAQGEIGVVKEIEIFTTKLTGLSNKEIIIPNGSLSNGNIINYTTEGTRRVDLVYGVSYDADIKQTKEVIMEVLTAHPKVLKDPAPAVTVLELADSSINFATRPWCNSEDYWTVYFDVTENVKIALDKAGIEIPYPHQVEIQKKG</sequence>
<reference evidence="11 12" key="1">
    <citation type="submission" date="2016-10" db="EMBL/GenBank/DDBJ databases">
        <authorList>
            <person name="de Groot N.N."/>
        </authorList>
    </citation>
    <scope>NUCLEOTIDE SEQUENCE [LARGE SCALE GENOMIC DNA]</scope>
    <source>
        <strain evidence="11 12">DSM 21035</strain>
    </source>
</reference>
<dbReference type="PANTHER" id="PTHR30221">
    <property type="entry name" value="SMALL-CONDUCTANCE MECHANOSENSITIVE CHANNEL"/>
    <property type="match status" value="1"/>
</dbReference>
<dbReference type="InterPro" id="IPR010920">
    <property type="entry name" value="LSM_dom_sf"/>
</dbReference>
<dbReference type="Proteomes" id="UP000198999">
    <property type="component" value="Unassembled WGS sequence"/>
</dbReference>
<dbReference type="Gene3D" id="1.10.287.1260">
    <property type="match status" value="1"/>
</dbReference>
<organism evidence="11 12">
    <name type="scientific">Hyunsoonleella jejuensis</name>
    <dbReference type="NCBI Taxonomy" id="419940"/>
    <lineage>
        <taxon>Bacteria</taxon>
        <taxon>Pseudomonadati</taxon>
        <taxon>Bacteroidota</taxon>
        <taxon>Flavobacteriia</taxon>
        <taxon>Flavobacteriales</taxon>
        <taxon>Flavobacteriaceae</taxon>
    </lineage>
</organism>
<evidence type="ECO:0000256" key="5">
    <source>
        <dbReference type="ARBA" id="ARBA00022989"/>
    </source>
</evidence>
<keyword evidence="6 7" id="KW-0472">Membrane</keyword>
<dbReference type="RefSeq" id="WP_092574230.1">
    <property type="nucleotide sequence ID" value="NZ_FOFN01000001.1"/>
</dbReference>
<dbReference type="OrthoDB" id="9809206at2"/>
<name>A0A1H9A9W9_9FLAO</name>
<dbReference type="Pfam" id="PF05552">
    <property type="entry name" value="MS_channel_1st_1"/>
    <property type="match status" value="1"/>
</dbReference>
<keyword evidence="5 7" id="KW-1133">Transmembrane helix</keyword>
<dbReference type="PANTHER" id="PTHR30221:SF1">
    <property type="entry name" value="SMALL-CONDUCTANCE MECHANOSENSITIVE CHANNEL"/>
    <property type="match status" value="1"/>
</dbReference>
<evidence type="ECO:0000256" key="7">
    <source>
        <dbReference type="SAM" id="Phobius"/>
    </source>
</evidence>
<dbReference type="Gene3D" id="3.30.70.100">
    <property type="match status" value="1"/>
</dbReference>
<dbReference type="Gene3D" id="2.30.30.60">
    <property type="match status" value="1"/>
</dbReference>
<evidence type="ECO:0000313" key="12">
    <source>
        <dbReference type="Proteomes" id="UP000198999"/>
    </source>
</evidence>
<feature type="transmembrane region" description="Helical" evidence="7">
    <location>
        <begin position="87"/>
        <end position="118"/>
    </location>
</feature>
<feature type="transmembrane region" description="Helical" evidence="7">
    <location>
        <begin position="20"/>
        <end position="40"/>
    </location>
</feature>
<protein>
    <submittedName>
        <fullName evidence="11">Small conductance mechanosensitive channel</fullName>
    </submittedName>
</protein>
<evidence type="ECO:0000259" key="9">
    <source>
        <dbReference type="Pfam" id="PF21082"/>
    </source>
</evidence>
<dbReference type="InterPro" id="IPR045275">
    <property type="entry name" value="MscS_archaea/bacteria_type"/>
</dbReference>
<dbReference type="GO" id="GO:0005886">
    <property type="term" value="C:plasma membrane"/>
    <property type="evidence" value="ECO:0007669"/>
    <property type="project" value="UniProtKB-SubCell"/>
</dbReference>
<dbReference type="InterPro" id="IPR023408">
    <property type="entry name" value="MscS_beta-dom_sf"/>
</dbReference>
<evidence type="ECO:0000256" key="1">
    <source>
        <dbReference type="ARBA" id="ARBA00004651"/>
    </source>
</evidence>
<proteinExistence type="inferred from homology"/>
<dbReference type="Pfam" id="PF00924">
    <property type="entry name" value="MS_channel_2nd"/>
    <property type="match status" value="1"/>
</dbReference>
<dbReference type="EMBL" id="FOFN01000001">
    <property type="protein sequence ID" value="SEP73532.1"/>
    <property type="molecule type" value="Genomic_DNA"/>
</dbReference>
<dbReference type="InterPro" id="IPR006685">
    <property type="entry name" value="MscS_channel_2nd"/>
</dbReference>
<evidence type="ECO:0000256" key="2">
    <source>
        <dbReference type="ARBA" id="ARBA00008017"/>
    </source>
</evidence>
<feature type="domain" description="Mechanosensitive ion channel MscS" evidence="8">
    <location>
        <begin position="105"/>
        <end position="170"/>
    </location>
</feature>
<dbReference type="SUPFAM" id="SSF82861">
    <property type="entry name" value="Mechanosensitive channel protein MscS (YggB), transmembrane region"/>
    <property type="match status" value="1"/>
</dbReference>